<reference evidence="2" key="1">
    <citation type="journal article" date="2019" name="Int. J. Syst. Evol. Microbiol.">
        <title>The Global Catalogue of Microorganisms (GCM) 10K type strain sequencing project: providing services to taxonomists for standard genome sequencing and annotation.</title>
        <authorList>
            <consortium name="The Broad Institute Genomics Platform"/>
            <consortium name="The Broad Institute Genome Sequencing Center for Infectious Disease"/>
            <person name="Wu L."/>
            <person name="Ma J."/>
        </authorList>
    </citation>
    <scope>NUCLEOTIDE SEQUENCE [LARGE SCALE GENOMIC DNA]</scope>
    <source>
        <strain evidence="2">KCTC 52344</strain>
    </source>
</reference>
<dbReference type="Proteomes" id="UP001597510">
    <property type="component" value="Unassembled WGS sequence"/>
</dbReference>
<organism evidence="1 2">
    <name type="scientific">Emticicia soli</name>
    <dbReference type="NCBI Taxonomy" id="2027878"/>
    <lineage>
        <taxon>Bacteria</taxon>
        <taxon>Pseudomonadati</taxon>
        <taxon>Bacteroidota</taxon>
        <taxon>Cytophagia</taxon>
        <taxon>Cytophagales</taxon>
        <taxon>Leadbetterellaceae</taxon>
        <taxon>Emticicia</taxon>
    </lineage>
</organism>
<dbReference type="InterPro" id="IPR055015">
    <property type="entry name" value="GCX_COOH"/>
</dbReference>
<dbReference type="NCBIfam" id="NF045639">
    <property type="entry name" value="GCX_COOH"/>
    <property type="match status" value="1"/>
</dbReference>
<gene>
    <name evidence="1" type="ORF">ACFSR2_17790</name>
</gene>
<dbReference type="InterPro" id="IPR013783">
    <property type="entry name" value="Ig-like_fold"/>
</dbReference>
<sequence length="1057" mass="111270">MKYPVLRSVVLIGISVLWSGLVFAQSNINRIEYYFDFDPGHGNGTAISFTANTTVSLTNTSIPISNLARGLHFLGLRARNADNAWSTTIVQPFFKEHIIIPPAQDRYISAMEYFIDQDPGFGNASAIQISNDVEIKDFAFVAPLNNVTEGMHWFSVRAKDNYNHWSTVVVRPFIKATIPATPALKNIVQVEYFIDFDPGFGNASAVSFQPGSLVSNLNIMADLSNIPEGTHKVFVRAKNTDDVWSTVGVREFTVCSTPVNATISVAGSSTVCEGQSVTLSVPAGNSYQWTINGADIGGATSNTYLATQSGEYSVKITRNACVSSPTPVSVTINSNTLAPTLETSTPTICRGSAAELRANNCNGTVTWSTGSTLNPLIVSPTTTTSYTATCKPLGCTVASPVSNTVQITVDNTTLSLAISGAPASAVCPNTSSTLTLTGCTGNILWDNGATTSTINVVSAKTSIYKATCTINTCSATASKTITVVSPSPAALVINTPNQTICAGGSVTLTASNCTGGTIAWSNGSSGSSVSVSPSVSTTYTATCTIGSCTATSMNGVVIDVRDIVSAPIVSTASQTVCRGTKVQLNAGYCYGVVSWSNGATGNTIVVEPQITTTYTAICLYNNCQSSNSNATTITVSDCADPSTFITRLEYFIDNDPGFGNGTAISGFTSSPAVNNLSVNIPLNNISEGFHYLSIRARDANNKWGPVIVRPFLKIFSDTPVTPPDIVKIEYFYDNDPGFGNGIDYPITAVQQINEMLLNLPLTSLAEGKHWVNVRVKDANNKWTTVVVRPFVKDPVETSASLSSFEYFIDTDPGFGNGTSVGITAQTSNLREAAITAGLTSGKVSANINLSSISNGEHRLFVRAKDSKNKWGTVGVSTFYKQSHLALVGAAPASSCSVNPFSIPFTISGTYTTGNIFTAQLSDRFGNFDNPTSLGTLTSTSAGTITASIPYGTPYGKGYKIRIVSSNPVITTNPAKDFEVVSICPAPCAGLLTLTSPADDYSSLSITKKANASNGRINANNKVKNGANITYQAKSILLSAGFSTDSGTVFKAEIGGCN</sequence>
<dbReference type="EMBL" id="JBHULC010000021">
    <property type="protein sequence ID" value="MFD2522756.1"/>
    <property type="molecule type" value="Genomic_DNA"/>
</dbReference>
<proteinExistence type="predicted"/>
<comment type="caution">
    <text evidence="1">The sequence shown here is derived from an EMBL/GenBank/DDBJ whole genome shotgun (WGS) entry which is preliminary data.</text>
</comment>
<dbReference type="RefSeq" id="WP_340237847.1">
    <property type="nucleotide sequence ID" value="NZ_JBBEWC010000008.1"/>
</dbReference>
<dbReference type="Gene3D" id="2.60.40.10">
    <property type="entry name" value="Immunoglobulins"/>
    <property type="match status" value="1"/>
</dbReference>
<protein>
    <submittedName>
        <fullName evidence="1">3-coathanger stack domain-containing protein</fullName>
    </submittedName>
</protein>
<name>A0ABW5JDD3_9BACT</name>
<keyword evidence="2" id="KW-1185">Reference proteome</keyword>
<accession>A0ABW5JDD3</accession>
<evidence type="ECO:0000313" key="2">
    <source>
        <dbReference type="Proteomes" id="UP001597510"/>
    </source>
</evidence>
<evidence type="ECO:0000313" key="1">
    <source>
        <dbReference type="EMBL" id="MFD2522756.1"/>
    </source>
</evidence>